<dbReference type="PROSITE" id="PS51212">
    <property type="entry name" value="WSC"/>
    <property type="match status" value="1"/>
</dbReference>
<evidence type="ECO:0000313" key="9">
    <source>
        <dbReference type="EMBL" id="KKY17376.1"/>
    </source>
</evidence>
<sequence>MVSSFFLRSASLSLPLLLAQQAAAVTSSTYALDTSYEGADFFDGFEFYTAADPTNGFVTYVDESTALSDGLISSGDGQPAIMSVDDTTTLATDGSDGGRKSVRISSTKSYTHGLFIGDFGHMPGGICGTWPAFWTFGPNWPTNGEIDIIEGVNSATTNLMSLHTSPNCTIAGANQLGTLQTSDCDTSVNYNSGCGVTADTTESYGTGFNNIGGGVYAMQWTSDYIRIWFFARGSIPSDITAETPDPSGWGEPQANLQGSCDIDSHFADHNIIFDTTFCGDYGNAVWSSDSTCSAKASTCNEYVAQNPSAFADAYWSVNSVKVYQLVSSDSTSSSSSSSSITSVAAASSVAAPGMGNTTSVASTSLSPEFNSTSSASYAVATATGNPSAIGDYEYYGCYGSSSNFTSFNLIATESSMSNDRCVSLCSGSPFAGTYQNSCYCGSSVDNSTTPVSSESCNIPCPGSSGETCGGNSTTTLSRFRRAVPNTYLLSLYIYVAGSSSSAAVATTSAAAGVSVSVNIEISATTSITTSTGSITAAHYITAGSSSLSSVSPAYQTIGYGMGGGATAAATVITTTYVDVCPTGLATYTLTSTVNECGCTRTKGASSVEATIAMTTTEKVCTACAATGGPSTVTVTVPASSVAASTTSSESTSESSAAATIAGAVTTVQVAAGTGAAVAYVGSSSNGTAAATAVPYSPSSTPSYAVYTGDGETLAASGVLCAAVALAALIL</sequence>
<dbReference type="GO" id="GO:0009251">
    <property type="term" value="P:glucan catabolic process"/>
    <property type="evidence" value="ECO:0007669"/>
    <property type="project" value="TreeGrafter"/>
</dbReference>
<dbReference type="SMART" id="SM00321">
    <property type="entry name" value="WSC"/>
    <property type="match status" value="1"/>
</dbReference>
<keyword evidence="10" id="KW-1185">Reference proteome</keyword>
<dbReference type="EC" id="3.2.1.6" evidence="3"/>
<dbReference type="Gene3D" id="2.60.120.200">
    <property type="match status" value="1"/>
</dbReference>
<dbReference type="Proteomes" id="UP000053317">
    <property type="component" value="Unassembled WGS sequence"/>
</dbReference>
<evidence type="ECO:0000256" key="5">
    <source>
        <dbReference type="ARBA" id="ARBA00023295"/>
    </source>
</evidence>
<comment type="caution">
    <text evidence="9">The sequence shown here is derived from an EMBL/GenBank/DDBJ whole genome shotgun (WGS) entry which is preliminary data.</text>
</comment>
<dbReference type="PANTHER" id="PTHR10963:SF24">
    <property type="entry name" value="GLYCOSIDASE C21B10.07-RELATED"/>
    <property type="match status" value="1"/>
</dbReference>
<comment type="similarity">
    <text evidence="2">Belongs to the glycosyl hydrolase 16 family.</text>
</comment>
<dbReference type="PANTHER" id="PTHR10963">
    <property type="entry name" value="GLYCOSYL HYDROLASE-RELATED"/>
    <property type="match status" value="1"/>
</dbReference>
<dbReference type="InterPro" id="IPR050546">
    <property type="entry name" value="Glycosyl_Hydrlase_16"/>
</dbReference>
<evidence type="ECO:0000259" key="8">
    <source>
        <dbReference type="PROSITE" id="PS51762"/>
    </source>
</evidence>
<dbReference type="EMBL" id="LCWF01000147">
    <property type="protein sequence ID" value="KKY17376.1"/>
    <property type="molecule type" value="Genomic_DNA"/>
</dbReference>
<accession>A0A0G2E4X9</accession>
<keyword evidence="5" id="KW-0326">Glycosidase</keyword>
<evidence type="ECO:0000313" key="10">
    <source>
        <dbReference type="Proteomes" id="UP000053317"/>
    </source>
</evidence>
<dbReference type="Pfam" id="PF26113">
    <property type="entry name" value="GH16_XgeA"/>
    <property type="match status" value="1"/>
</dbReference>
<dbReference type="CDD" id="cd02181">
    <property type="entry name" value="GH16_fungal_Lam16A_glucanase"/>
    <property type="match status" value="1"/>
</dbReference>
<feature type="signal peptide" evidence="6">
    <location>
        <begin position="1"/>
        <end position="24"/>
    </location>
</feature>
<dbReference type="OrthoDB" id="192832at2759"/>
<comment type="catalytic activity">
    <reaction evidence="1">
        <text>Endohydrolysis of (1-&gt;3)- or (1-&gt;4)-linkages in beta-D-glucans when the glucose residue whose reducing group is involved in the linkage to be hydrolyzed is itself substituted at C-3.</text>
        <dbReference type="EC" id="3.2.1.6"/>
    </reaction>
</comment>
<dbReference type="InterPro" id="IPR013320">
    <property type="entry name" value="ConA-like_dom_sf"/>
</dbReference>
<feature type="chain" id="PRO_5002543238" description="endo-1,3(4)-beta-glucanase" evidence="6">
    <location>
        <begin position="25"/>
        <end position="730"/>
    </location>
</feature>
<dbReference type="SUPFAM" id="SSF49899">
    <property type="entry name" value="Concanavalin A-like lectins/glucanases"/>
    <property type="match status" value="1"/>
</dbReference>
<reference evidence="9 10" key="2">
    <citation type="submission" date="2015-05" db="EMBL/GenBank/DDBJ databases">
        <authorList>
            <person name="Morales-Cruz A."/>
            <person name="Amrine K.C."/>
            <person name="Cantu D."/>
        </authorList>
    </citation>
    <scope>NUCLEOTIDE SEQUENCE [LARGE SCALE GENOMIC DNA]</scope>
    <source>
        <strain evidence="9">UCRPC4</strain>
    </source>
</reference>
<dbReference type="GO" id="GO:0052861">
    <property type="term" value="F:endo-1,3(4)-beta-glucanase activity"/>
    <property type="evidence" value="ECO:0007669"/>
    <property type="project" value="UniProtKB-EC"/>
</dbReference>
<keyword evidence="6" id="KW-0732">Signal</keyword>
<evidence type="ECO:0000256" key="1">
    <source>
        <dbReference type="ARBA" id="ARBA00000124"/>
    </source>
</evidence>
<dbReference type="InterPro" id="IPR000757">
    <property type="entry name" value="Beta-glucanase-like"/>
</dbReference>
<evidence type="ECO:0000256" key="2">
    <source>
        <dbReference type="ARBA" id="ARBA00006865"/>
    </source>
</evidence>
<organism evidence="9 10">
    <name type="scientific">Phaeomoniella chlamydospora</name>
    <name type="common">Phaeoacremonium chlamydosporum</name>
    <dbReference type="NCBI Taxonomy" id="158046"/>
    <lineage>
        <taxon>Eukaryota</taxon>
        <taxon>Fungi</taxon>
        <taxon>Dikarya</taxon>
        <taxon>Ascomycota</taxon>
        <taxon>Pezizomycotina</taxon>
        <taxon>Eurotiomycetes</taxon>
        <taxon>Chaetothyriomycetidae</taxon>
        <taxon>Phaeomoniellales</taxon>
        <taxon>Phaeomoniellaceae</taxon>
        <taxon>Phaeomoniella</taxon>
    </lineage>
</organism>
<evidence type="ECO:0000256" key="6">
    <source>
        <dbReference type="SAM" id="SignalP"/>
    </source>
</evidence>
<protein>
    <recommendedName>
        <fullName evidence="3">endo-1,3(4)-beta-glucanase</fullName>
        <ecNumber evidence="3">3.2.1.6</ecNumber>
    </recommendedName>
</protein>
<proteinExistence type="inferred from homology"/>
<dbReference type="FunFam" id="2.60.120.200:FF:000114">
    <property type="entry name" value="Probable endo-1,3(4)-beta-glucanase NFIA_089530"/>
    <property type="match status" value="1"/>
</dbReference>
<reference evidence="9 10" key="1">
    <citation type="submission" date="2015-05" db="EMBL/GenBank/DDBJ databases">
        <title>Distinctive expansion of gene families associated with plant cell wall degradation and secondary metabolism in the genomes of grapevine trunk pathogens.</title>
        <authorList>
            <person name="Lawrence D.P."/>
            <person name="Travadon R."/>
            <person name="Rolshausen P.E."/>
            <person name="Baumgartner K."/>
        </authorList>
    </citation>
    <scope>NUCLEOTIDE SEQUENCE [LARGE SCALE GENOMIC DNA]</scope>
    <source>
        <strain evidence="9">UCRPC4</strain>
    </source>
</reference>
<evidence type="ECO:0000259" key="7">
    <source>
        <dbReference type="PROSITE" id="PS51212"/>
    </source>
</evidence>
<keyword evidence="4" id="KW-0378">Hydrolase</keyword>
<name>A0A0G2E4X9_PHACM</name>
<dbReference type="AlphaFoldDB" id="A0A0G2E4X9"/>
<gene>
    <name evidence="9" type="ORF">UCRPC4_g05620</name>
</gene>
<dbReference type="Pfam" id="PF01822">
    <property type="entry name" value="WSC"/>
    <property type="match status" value="1"/>
</dbReference>
<dbReference type="InterPro" id="IPR002889">
    <property type="entry name" value="WSC_carb-bd"/>
</dbReference>
<feature type="domain" description="WSC" evidence="7">
    <location>
        <begin position="391"/>
        <end position="482"/>
    </location>
</feature>
<evidence type="ECO:0000256" key="3">
    <source>
        <dbReference type="ARBA" id="ARBA00012599"/>
    </source>
</evidence>
<evidence type="ECO:0000256" key="4">
    <source>
        <dbReference type="ARBA" id="ARBA00022801"/>
    </source>
</evidence>
<feature type="domain" description="GH16" evidence="8">
    <location>
        <begin position="7"/>
        <end position="290"/>
    </location>
</feature>
<dbReference type="PROSITE" id="PS51762">
    <property type="entry name" value="GH16_2"/>
    <property type="match status" value="1"/>
</dbReference>